<organism evidence="1 2">
    <name type="scientific">Actinoplanes subglobosus</name>
    <dbReference type="NCBI Taxonomy" id="1547892"/>
    <lineage>
        <taxon>Bacteria</taxon>
        <taxon>Bacillati</taxon>
        <taxon>Actinomycetota</taxon>
        <taxon>Actinomycetes</taxon>
        <taxon>Micromonosporales</taxon>
        <taxon>Micromonosporaceae</taxon>
        <taxon>Actinoplanes</taxon>
    </lineage>
</organism>
<accession>A0ABV8J8E4</accession>
<dbReference type="Proteomes" id="UP001595867">
    <property type="component" value="Unassembled WGS sequence"/>
</dbReference>
<reference evidence="2" key="1">
    <citation type="journal article" date="2019" name="Int. J. Syst. Evol. Microbiol.">
        <title>The Global Catalogue of Microorganisms (GCM) 10K type strain sequencing project: providing services to taxonomists for standard genome sequencing and annotation.</title>
        <authorList>
            <consortium name="The Broad Institute Genomics Platform"/>
            <consortium name="The Broad Institute Genome Sequencing Center for Infectious Disease"/>
            <person name="Wu L."/>
            <person name="Ma J."/>
        </authorList>
    </citation>
    <scope>NUCLEOTIDE SEQUENCE [LARGE SCALE GENOMIC DNA]</scope>
    <source>
        <strain evidence="2">TBRC 5832</strain>
    </source>
</reference>
<protein>
    <submittedName>
        <fullName evidence="1">DUF2191 domain-containing protein</fullName>
    </submittedName>
</protein>
<gene>
    <name evidence="1" type="ORF">ACFO0C_46110</name>
</gene>
<comment type="caution">
    <text evidence="1">The sequence shown here is derived from an EMBL/GenBank/DDBJ whole genome shotgun (WGS) entry which is preliminary data.</text>
</comment>
<name>A0ABV8J8E4_9ACTN</name>
<keyword evidence="2" id="KW-1185">Reference proteome</keyword>
<evidence type="ECO:0000313" key="2">
    <source>
        <dbReference type="Proteomes" id="UP001595867"/>
    </source>
</evidence>
<evidence type="ECO:0000313" key="1">
    <source>
        <dbReference type="EMBL" id="MFC4072349.1"/>
    </source>
</evidence>
<dbReference type="EMBL" id="JBHSBL010000035">
    <property type="protein sequence ID" value="MFC4072349.1"/>
    <property type="molecule type" value="Genomic_DNA"/>
</dbReference>
<proteinExistence type="predicted"/>
<dbReference type="RefSeq" id="WP_378073227.1">
    <property type="nucleotide sequence ID" value="NZ_JBHSBL010000035.1"/>
</dbReference>
<sequence length="70" mass="7769">MREGSIVEIDEGALANAAALLGTSGWSDTINAALREIGRIRRRVEAFELLGEIGARGDFDDFLDKRSYRR</sequence>